<gene>
    <name evidence="2" type="ORF">SAMN04488500_10414</name>
</gene>
<accession>A0A1W1ZKE3</accession>
<organism evidence="2 3">
    <name type="scientific">Sporomusa malonica</name>
    <dbReference type="NCBI Taxonomy" id="112901"/>
    <lineage>
        <taxon>Bacteria</taxon>
        <taxon>Bacillati</taxon>
        <taxon>Bacillota</taxon>
        <taxon>Negativicutes</taxon>
        <taxon>Selenomonadales</taxon>
        <taxon>Sporomusaceae</taxon>
        <taxon>Sporomusa</taxon>
    </lineage>
</organism>
<evidence type="ECO:0000313" key="2">
    <source>
        <dbReference type="EMBL" id="SMC48854.1"/>
    </source>
</evidence>
<dbReference type="CDD" id="cd04301">
    <property type="entry name" value="NAT_SF"/>
    <property type="match status" value="1"/>
</dbReference>
<dbReference type="SUPFAM" id="SSF55729">
    <property type="entry name" value="Acyl-CoA N-acyltransferases (Nat)"/>
    <property type="match status" value="1"/>
</dbReference>
<feature type="domain" description="N-acetyltransferase" evidence="1">
    <location>
        <begin position="3"/>
        <end position="163"/>
    </location>
</feature>
<protein>
    <submittedName>
        <fullName evidence="2">Acetyltransferase (GNAT) family protein</fullName>
    </submittedName>
</protein>
<proteinExistence type="predicted"/>
<dbReference type="RefSeq" id="WP_084574683.1">
    <property type="nucleotide sequence ID" value="NZ_CP155572.1"/>
</dbReference>
<dbReference type="InterPro" id="IPR000182">
    <property type="entry name" value="GNAT_dom"/>
</dbReference>
<keyword evidence="2" id="KW-0808">Transferase</keyword>
<name>A0A1W1ZKE3_9FIRM</name>
<dbReference type="PROSITE" id="PS51186">
    <property type="entry name" value="GNAT"/>
    <property type="match status" value="1"/>
</dbReference>
<dbReference type="STRING" id="112901.SAMN04488500_10414"/>
<dbReference type="GO" id="GO:0016747">
    <property type="term" value="F:acyltransferase activity, transferring groups other than amino-acyl groups"/>
    <property type="evidence" value="ECO:0007669"/>
    <property type="project" value="InterPro"/>
</dbReference>
<reference evidence="2 3" key="1">
    <citation type="submission" date="2017-04" db="EMBL/GenBank/DDBJ databases">
        <authorList>
            <person name="Afonso C.L."/>
            <person name="Miller P.J."/>
            <person name="Scott M.A."/>
            <person name="Spackman E."/>
            <person name="Goraichik I."/>
            <person name="Dimitrov K.M."/>
            <person name="Suarez D.L."/>
            <person name="Swayne D.E."/>
        </authorList>
    </citation>
    <scope>NUCLEOTIDE SEQUENCE [LARGE SCALE GENOMIC DNA]</scope>
    <source>
        <strain evidence="2 3">DSM 5090</strain>
    </source>
</reference>
<sequence length="167" mass="19261">MDLIYKQVNTEQELIESINIIRESFLTVAGEFNLTSENAPTNPAFIEIRHLQKMREKGIVMLGVFCKTVQIGFVAIEKHKDNGFYMERLAVLPKYRHKGCGRQIVEYVTDYVADQGGDTVLIGVIDNHEILKAWYRKLGFTQSNVKHFTHLPFPVCYMEKRLHISSV</sequence>
<dbReference type="Gene3D" id="3.40.630.30">
    <property type="match status" value="1"/>
</dbReference>
<dbReference type="Proteomes" id="UP000192738">
    <property type="component" value="Unassembled WGS sequence"/>
</dbReference>
<dbReference type="InterPro" id="IPR016181">
    <property type="entry name" value="Acyl_CoA_acyltransferase"/>
</dbReference>
<evidence type="ECO:0000259" key="1">
    <source>
        <dbReference type="PROSITE" id="PS51186"/>
    </source>
</evidence>
<evidence type="ECO:0000313" key="3">
    <source>
        <dbReference type="Proteomes" id="UP000192738"/>
    </source>
</evidence>
<keyword evidence="3" id="KW-1185">Reference proteome</keyword>
<dbReference type="AlphaFoldDB" id="A0A1W1ZKE3"/>
<dbReference type="OrthoDB" id="9813917at2"/>
<dbReference type="EMBL" id="FWXI01000004">
    <property type="protein sequence ID" value="SMC48854.1"/>
    <property type="molecule type" value="Genomic_DNA"/>
</dbReference>
<dbReference type="Pfam" id="PF13508">
    <property type="entry name" value="Acetyltransf_7"/>
    <property type="match status" value="1"/>
</dbReference>